<sequence length="171" mass="20546">MNIQSERGIRNRQIRSIQTEGHFGDIKENEDFRRFIYRSKDKAYKEFMLFAIGRNINKYHRFLSAKLKNSRENFWIKQLRKEANAKFQTRGFLRPKIDNIIENRSILDKSAKSKSLVLARILLFCAVRIKFTYFPTAPLFIQNRLISLYLYKHSYIIIFSKMQSSTFFLKN</sequence>
<protein>
    <recommendedName>
        <fullName evidence="1">Transposase DDE domain-containing protein</fullName>
    </recommendedName>
</protein>
<dbReference type="InterPro" id="IPR025668">
    <property type="entry name" value="Tnp_DDE_dom"/>
</dbReference>
<proteinExistence type="predicted"/>
<dbReference type="PATRIC" id="fig|467210.3.peg.1142"/>
<comment type="caution">
    <text evidence="2">The sequence shown here is derived from an EMBL/GenBank/DDBJ whole genome shotgun (WGS) entry which is preliminary data.</text>
</comment>
<gene>
    <name evidence="2" type="ORF">HMPREF1866_01151</name>
</gene>
<reference evidence="3" key="1">
    <citation type="submission" date="2016-01" db="EMBL/GenBank/DDBJ databases">
        <authorList>
            <person name="Mitreva M."/>
            <person name="Pepin K.H."/>
            <person name="Mihindukulasuriya K.A."/>
            <person name="Fulton R."/>
            <person name="Fronick C."/>
            <person name="O'Laughlin M."/>
            <person name="Miner T."/>
            <person name="Herter B."/>
            <person name="Rosa B.A."/>
            <person name="Cordes M."/>
            <person name="Tomlinson C."/>
            <person name="Wollam A."/>
            <person name="Palsikar V.B."/>
            <person name="Mardis E.R."/>
            <person name="Wilson R.K."/>
        </authorList>
    </citation>
    <scope>NUCLEOTIDE SEQUENCE [LARGE SCALE GENOMIC DNA]</scope>
    <source>
        <strain evidence="3">DNF00896</strain>
    </source>
</reference>
<evidence type="ECO:0000259" key="1">
    <source>
        <dbReference type="Pfam" id="PF13751"/>
    </source>
</evidence>
<feature type="domain" description="Transposase DDE" evidence="1">
    <location>
        <begin position="2"/>
        <end position="60"/>
    </location>
</feature>
<dbReference type="Proteomes" id="UP000070394">
    <property type="component" value="Unassembled WGS sequence"/>
</dbReference>
<keyword evidence="3" id="KW-1185">Reference proteome</keyword>
<dbReference type="STRING" id="467210.HMPREF1866_01151"/>
<dbReference type="AlphaFoldDB" id="A0A133ZS48"/>
<evidence type="ECO:0000313" key="3">
    <source>
        <dbReference type="Proteomes" id="UP000070394"/>
    </source>
</evidence>
<organism evidence="2 3">
    <name type="scientific">Lachnoanaerobaculum saburreum</name>
    <dbReference type="NCBI Taxonomy" id="467210"/>
    <lineage>
        <taxon>Bacteria</taxon>
        <taxon>Bacillati</taxon>
        <taxon>Bacillota</taxon>
        <taxon>Clostridia</taxon>
        <taxon>Lachnospirales</taxon>
        <taxon>Lachnospiraceae</taxon>
        <taxon>Lachnoanaerobaculum</taxon>
    </lineage>
</organism>
<accession>A0A133ZS48</accession>
<evidence type="ECO:0000313" key="2">
    <source>
        <dbReference type="EMBL" id="KXB58255.1"/>
    </source>
</evidence>
<dbReference type="EMBL" id="LSDA01000060">
    <property type="protein sequence ID" value="KXB58255.1"/>
    <property type="molecule type" value="Genomic_DNA"/>
</dbReference>
<dbReference type="Pfam" id="PF13751">
    <property type="entry name" value="DDE_Tnp_1_6"/>
    <property type="match status" value="1"/>
</dbReference>
<name>A0A133ZS48_9FIRM</name>